<reference evidence="3" key="1">
    <citation type="journal article" date="2014" name="Proc. Natl. Acad. Sci. U.S.A.">
        <title>Extensive sampling of basidiomycete genomes demonstrates inadequacy of the white-rot/brown-rot paradigm for wood decay fungi.</title>
        <authorList>
            <person name="Riley R."/>
            <person name="Salamov A.A."/>
            <person name="Brown D.W."/>
            <person name="Nagy L.G."/>
            <person name="Floudas D."/>
            <person name="Held B.W."/>
            <person name="Levasseur A."/>
            <person name="Lombard V."/>
            <person name="Morin E."/>
            <person name="Otillar R."/>
            <person name="Lindquist E.A."/>
            <person name="Sun H."/>
            <person name="LaButti K.M."/>
            <person name="Schmutz J."/>
            <person name="Jabbour D."/>
            <person name="Luo H."/>
            <person name="Baker S.E."/>
            <person name="Pisabarro A.G."/>
            <person name="Walton J.D."/>
            <person name="Blanchette R.A."/>
            <person name="Henrissat B."/>
            <person name="Martin F."/>
            <person name="Cullen D."/>
            <person name="Hibbett D.S."/>
            <person name="Grigoriev I.V."/>
        </authorList>
    </citation>
    <scope>NUCLEOTIDE SEQUENCE [LARGE SCALE GENOMIC DNA]</scope>
    <source>
        <strain evidence="3">FD-172 SS1</strain>
    </source>
</reference>
<gene>
    <name evidence="2" type="ORF">BOTBODRAFT_149298</name>
</gene>
<name>A0A067M6Q1_BOTB1</name>
<dbReference type="HOGENOM" id="CLU_115011_0_0_1"/>
<feature type="chain" id="PRO_5001641043" evidence="1">
    <location>
        <begin position="19"/>
        <end position="152"/>
    </location>
</feature>
<dbReference type="EMBL" id="KL198111">
    <property type="protein sequence ID" value="KDQ07261.1"/>
    <property type="molecule type" value="Genomic_DNA"/>
</dbReference>
<organism evidence="2 3">
    <name type="scientific">Botryobasidium botryosum (strain FD-172 SS1)</name>
    <dbReference type="NCBI Taxonomy" id="930990"/>
    <lineage>
        <taxon>Eukaryota</taxon>
        <taxon>Fungi</taxon>
        <taxon>Dikarya</taxon>
        <taxon>Basidiomycota</taxon>
        <taxon>Agaricomycotina</taxon>
        <taxon>Agaricomycetes</taxon>
        <taxon>Cantharellales</taxon>
        <taxon>Botryobasidiaceae</taxon>
        <taxon>Botryobasidium</taxon>
    </lineage>
</organism>
<sequence length="152" mass="16847">MQFISLLVTIVIAAFVSAAPMSCRTIPDHPDMNVAKQVYAVAETRHLDERELLATFETAYVESHVNNLNCGDADSLGVFQQRPSQGWGTPKQIMDVAHATNSYINVLIPNAKKYPKYTAGQLAQSVQGSQFPTRYDQAEKIAKDIIKKVRGH</sequence>
<proteinExistence type="predicted"/>
<dbReference type="OrthoDB" id="2251794at2759"/>
<feature type="signal peptide" evidence="1">
    <location>
        <begin position="1"/>
        <end position="18"/>
    </location>
</feature>
<protein>
    <submittedName>
        <fullName evidence="2">Uncharacterized protein</fullName>
    </submittedName>
</protein>
<evidence type="ECO:0000313" key="3">
    <source>
        <dbReference type="Proteomes" id="UP000027195"/>
    </source>
</evidence>
<evidence type="ECO:0000256" key="1">
    <source>
        <dbReference type="SAM" id="SignalP"/>
    </source>
</evidence>
<dbReference type="AlphaFoldDB" id="A0A067M6Q1"/>
<keyword evidence="3" id="KW-1185">Reference proteome</keyword>
<keyword evidence="1" id="KW-0732">Signal</keyword>
<dbReference type="Proteomes" id="UP000027195">
    <property type="component" value="Unassembled WGS sequence"/>
</dbReference>
<dbReference type="InParanoid" id="A0A067M6Q1"/>
<accession>A0A067M6Q1</accession>
<evidence type="ECO:0000313" key="2">
    <source>
        <dbReference type="EMBL" id="KDQ07261.1"/>
    </source>
</evidence>